<accession>A0ABS6SHY5</accession>
<organism evidence="2 3">
    <name type="scientific">Pacificimonas pallii</name>
    <dbReference type="NCBI Taxonomy" id="2827236"/>
    <lineage>
        <taxon>Bacteria</taxon>
        <taxon>Pseudomonadati</taxon>
        <taxon>Pseudomonadota</taxon>
        <taxon>Alphaproteobacteria</taxon>
        <taxon>Sphingomonadales</taxon>
        <taxon>Sphingosinicellaceae</taxon>
        <taxon>Pacificimonas</taxon>
    </lineage>
</organism>
<gene>
    <name evidence="2" type="ORF">KCG44_13850</name>
</gene>
<reference evidence="2 3" key="1">
    <citation type="submission" date="2021-04" db="EMBL/GenBank/DDBJ databases">
        <authorList>
            <person name="Pira H."/>
            <person name="Risdian C."/>
            <person name="Wink J."/>
        </authorList>
    </citation>
    <scope>NUCLEOTIDE SEQUENCE [LARGE SCALE GENOMIC DNA]</scope>
    <source>
        <strain evidence="2 3">WHA3</strain>
    </source>
</reference>
<proteinExistence type="inferred from homology"/>
<dbReference type="RefSeq" id="WP_218446710.1">
    <property type="nucleotide sequence ID" value="NZ_JAGSPA010000005.1"/>
</dbReference>
<dbReference type="PANTHER" id="PTHR35024:SF4">
    <property type="entry name" value="POLYMER-FORMING CYTOSKELETAL PROTEIN"/>
    <property type="match status" value="1"/>
</dbReference>
<evidence type="ECO:0000256" key="1">
    <source>
        <dbReference type="ARBA" id="ARBA00044755"/>
    </source>
</evidence>
<dbReference type="PANTHER" id="PTHR35024">
    <property type="entry name" value="HYPOTHETICAL CYTOSOLIC PROTEIN"/>
    <property type="match status" value="1"/>
</dbReference>
<sequence length="139" mass="13938">MRAEPKRGGGGPASGPFSVLGEGVTVTGNIAAQGDLHIEGRVEGDVKCAVLVLGESGHIEGAITAGEARIAGSVSGSISADELTIENSARTSGDISYTRIDMKAGAQTDGRLSHKGTASELKLVAEAKRASAPAPKVAE</sequence>
<comment type="similarity">
    <text evidence="1">Belongs to the bactofilin family.</text>
</comment>
<name>A0ABS6SHY5_9SPHN</name>
<evidence type="ECO:0000313" key="3">
    <source>
        <dbReference type="Proteomes" id="UP000722336"/>
    </source>
</evidence>
<protein>
    <submittedName>
        <fullName evidence="2">Polymer-forming cytoskeletal protein</fullName>
    </submittedName>
</protein>
<dbReference type="Pfam" id="PF04519">
    <property type="entry name" value="Bactofilin"/>
    <property type="match status" value="1"/>
</dbReference>
<dbReference type="Proteomes" id="UP000722336">
    <property type="component" value="Unassembled WGS sequence"/>
</dbReference>
<dbReference type="EMBL" id="JAGSPA010000005">
    <property type="protein sequence ID" value="MBV7257865.1"/>
    <property type="molecule type" value="Genomic_DNA"/>
</dbReference>
<evidence type="ECO:0000313" key="2">
    <source>
        <dbReference type="EMBL" id="MBV7257865.1"/>
    </source>
</evidence>
<comment type="caution">
    <text evidence="2">The sequence shown here is derived from an EMBL/GenBank/DDBJ whole genome shotgun (WGS) entry which is preliminary data.</text>
</comment>
<keyword evidence="3" id="KW-1185">Reference proteome</keyword>
<dbReference type="InterPro" id="IPR007607">
    <property type="entry name" value="BacA/B"/>
</dbReference>